<organism evidence="2">
    <name type="scientific">Arundo donax</name>
    <name type="common">Giant reed</name>
    <name type="synonym">Donax arundinaceus</name>
    <dbReference type="NCBI Taxonomy" id="35708"/>
    <lineage>
        <taxon>Eukaryota</taxon>
        <taxon>Viridiplantae</taxon>
        <taxon>Streptophyta</taxon>
        <taxon>Embryophyta</taxon>
        <taxon>Tracheophyta</taxon>
        <taxon>Spermatophyta</taxon>
        <taxon>Magnoliopsida</taxon>
        <taxon>Liliopsida</taxon>
        <taxon>Poales</taxon>
        <taxon>Poaceae</taxon>
        <taxon>PACMAD clade</taxon>
        <taxon>Arundinoideae</taxon>
        <taxon>Arundineae</taxon>
        <taxon>Arundo</taxon>
    </lineage>
</organism>
<sequence length="30" mass="3227">MSPSGLPECRTRVNPPMASPPGPACIRLYQ</sequence>
<reference evidence="2" key="2">
    <citation type="journal article" date="2015" name="Data Brief">
        <title>Shoot transcriptome of the giant reed, Arundo donax.</title>
        <authorList>
            <person name="Barrero R.A."/>
            <person name="Guerrero F.D."/>
            <person name="Moolhuijzen P."/>
            <person name="Goolsby J.A."/>
            <person name="Tidwell J."/>
            <person name="Bellgard S.E."/>
            <person name="Bellgard M.I."/>
        </authorList>
    </citation>
    <scope>NUCLEOTIDE SEQUENCE</scope>
    <source>
        <tissue evidence="2">Shoot tissue taken approximately 20 cm above the soil surface</tissue>
    </source>
</reference>
<dbReference type="AlphaFoldDB" id="A0A0A9FU95"/>
<evidence type="ECO:0000313" key="2">
    <source>
        <dbReference type="EMBL" id="JAE13891.1"/>
    </source>
</evidence>
<reference evidence="2" key="1">
    <citation type="submission" date="2014-09" db="EMBL/GenBank/DDBJ databases">
        <authorList>
            <person name="Magalhaes I.L.F."/>
            <person name="Oliveira U."/>
            <person name="Santos F.R."/>
            <person name="Vidigal T.H.D.A."/>
            <person name="Brescovit A.D."/>
            <person name="Santos A.J."/>
        </authorList>
    </citation>
    <scope>NUCLEOTIDE SEQUENCE</scope>
    <source>
        <tissue evidence="2">Shoot tissue taken approximately 20 cm above the soil surface</tissue>
    </source>
</reference>
<evidence type="ECO:0000256" key="1">
    <source>
        <dbReference type="SAM" id="MobiDB-lite"/>
    </source>
</evidence>
<name>A0A0A9FU95_ARUDO</name>
<dbReference type="EMBL" id="GBRH01184005">
    <property type="protein sequence ID" value="JAE13891.1"/>
    <property type="molecule type" value="Transcribed_RNA"/>
</dbReference>
<accession>A0A0A9FU95</accession>
<protein>
    <submittedName>
        <fullName evidence="2">Uncharacterized protein</fullName>
    </submittedName>
</protein>
<feature type="region of interest" description="Disordered" evidence="1">
    <location>
        <begin position="1"/>
        <end position="21"/>
    </location>
</feature>
<proteinExistence type="predicted"/>